<keyword evidence="5" id="KW-0029">Amino-acid transport</keyword>
<feature type="transmembrane region" description="Helical" evidence="8">
    <location>
        <begin position="283"/>
        <end position="305"/>
    </location>
</feature>
<comment type="caution">
    <text evidence="10">The sequence shown here is derived from an EMBL/GenBank/DDBJ whole genome shotgun (WGS) entry which is preliminary data.</text>
</comment>
<dbReference type="FunFam" id="1.20.1740.10:FF:000001">
    <property type="entry name" value="Amino acid permease"/>
    <property type="match status" value="1"/>
</dbReference>
<keyword evidence="2" id="KW-0813">Transport</keyword>
<dbReference type="RefSeq" id="WP_056988975.1">
    <property type="nucleotide sequence ID" value="NZ_AYZJ01000013.1"/>
</dbReference>
<feature type="transmembrane region" description="Helical" evidence="8">
    <location>
        <begin position="46"/>
        <end position="68"/>
    </location>
</feature>
<evidence type="ECO:0000256" key="5">
    <source>
        <dbReference type="ARBA" id="ARBA00022970"/>
    </source>
</evidence>
<keyword evidence="3" id="KW-1003">Cell membrane</keyword>
<protein>
    <submittedName>
        <fullName evidence="10">Transporter ydgF</fullName>
    </submittedName>
</protein>
<feature type="transmembrane region" description="Helical" evidence="8">
    <location>
        <begin position="126"/>
        <end position="147"/>
    </location>
</feature>
<dbReference type="PANTHER" id="PTHR43495">
    <property type="entry name" value="GABA PERMEASE"/>
    <property type="match status" value="1"/>
</dbReference>
<dbReference type="GO" id="GO:0055085">
    <property type="term" value="P:transmembrane transport"/>
    <property type="evidence" value="ECO:0007669"/>
    <property type="project" value="InterPro"/>
</dbReference>
<evidence type="ECO:0000256" key="2">
    <source>
        <dbReference type="ARBA" id="ARBA00022448"/>
    </source>
</evidence>
<dbReference type="PANTHER" id="PTHR43495:SF2">
    <property type="entry name" value="D-SERINE_D-ALANINE_GLYCINE TRANSPORTER"/>
    <property type="match status" value="1"/>
</dbReference>
<dbReference type="GO" id="GO:0005886">
    <property type="term" value="C:plasma membrane"/>
    <property type="evidence" value="ECO:0007669"/>
    <property type="project" value="UniProtKB-SubCell"/>
</dbReference>
<evidence type="ECO:0000256" key="7">
    <source>
        <dbReference type="ARBA" id="ARBA00023136"/>
    </source>
</evidence>
<evidence type="ECO:0000256" key="3">
    <source>
        <dbReference type="ARBA" id="ARBA00022475"/>
    </source>
</evidence>
<dbReference type="AlphaFoldDB" id="A0A0R2FAE2"/>
<evidence type="ECO:0000256" key="4">
    <source>
        <dbReference type="ARBA" id="ARBA00022692"/>
    </source>
</evidence>
<reference evidence="10 11" key="1">
    <citation type="journal article" date="2015" name="Genome Announc.">
        <title>Expanding the biotechnology potential of lactobacilli through comparative genomics of 213 strains and associated genera.</title>
        <authorList>
            <person name="Sun Z."/>
            <person name="Harris H.M."/>
            <person name="McCann A."/>
            <person name="Guo C."/>
            <person name="Argimon S."/>
            <person name="Zhang W."/>
            <person name="Yang X."/>
            <person name="Jeffery I.B."/>
            <person name="Cooney J.C."/>
            <person name="Kagawa T.F."/>
            <person name="Liu W."/>
            <person name="Song Y."/>
            <person name="Salvetti E."/>
            <person name="Wrobel A."/>
            <person name="Rasinkangas P."/>
            <person name="Parkhill J."/>
            <person name="Rea M.C."/>
            <person name="O'Sullivan O."/>
            <person name="Ritari J."/>
            <person name="Douillard F.P."/>
            <person name="Paul Ross R."/>
            <person name="Yang R."/>
            <person name="Briner A.E."/>
            <person name="Felis G.E."/>
            <person name="de Vos W.M."/>
            <person name="Barrangou R."/>
            <person name="Klaenhammer T.R."/>
            <person name="Caufield P.W."/>
            <person name="Cui Y."/>
            <person name="Zhang H."/>
            <person name="O'Toole P.W."/>
        </authorList>
    </citation>
    <scope>NUCLEOTIDE SEQUENCE [LARGE SCALE GENOMIC DNA]</scope>
    <source>
        <strain evidence="10 11">DSM 22697</strain>
    </source>
</reference>
<dbReference type="EMBL" id="AYZJ01000013">
    <property type="protein sequence ID" value="KRN25345.1"/>
    <property type="molecule type" value="Genomic_DNA"/>
</dbReference>
<dbReference type="InterPro" id="IPR004841">
    <property type="entry name" value="AA-permease/SLC12A_dom"/>
</dbReference>
<evidence type="ECO:0000256" key="8">
    <source>
        <dbReference type="SAM" id="Phobius"/>
    </source>
</evidence>
<feature type="transmembrane region" description="Helical" evidence="8">
    <location>
        <begin position="89"/>
        <end position="120"/>
    </location>
</feature>
<evidence type="ECO:0000256" key="6">
    <source>
        <dbReference type="ARBA" id="ARBA00022989"/>
    </source>
</evidence>
<dbReference type="Gene3D" id="1.20.1740.10">
    <property type="entry name" value="Amino acid/polyamine transporter I"/>
    <property type="match status" value="1"/>
</dbReference>
<feature type="transmembrane region" description="Helical" evidence="8">
    <location>
        <begin position="199"/>
        <end position="220"/>
    </location>
</feature>
<feature type="transmembrane region" description="Helical" evidence="8">
    <location>
        <begin position="361"/>
        <end position="384"/>
    </location>
</feature>
<sequence length="457" mass="49685">MQAKPQQELSRSLKGRHVQLIAIGGTIGTGLFLGAGQSIHVAGPSILLAYLIAGLVCFLMMRAMGELLMSDLSQHSFVDFIKRYLGKRAGFVVGWTYWICWLAIAMAEVTAIGLYIRFWFPTLPQWLPGLVALVILLLMNLISVGVFGETEFWFALIKVGAIIGLIIIGCWMIAVHYPTASGHAAVSNLVNYGGFFPKGLHGFLASFQMVTFSFAGIEMVGMTAGETANPKKVIPEAINELPLRIILFYIGALAVIMCIYPWSAVSPNSSPFVQVFSNVGIRAAADIINFVVLTAAASACNSSLFTTGRMLFSLTIGTKNSVLKPFGKLSRRQVPANAILGSAALIAIAVLLNIFLPSAVFTLISSVATTSFLFVWGMIILAHIRYRQQNPHPQGYVAPFYPVGDYLVLLFFVAVAIIMLMSKTTAIPALLAAAWVILISLGRFWHDRRERKGPLHG</sequence>
<dbReference type="Pfam" id="PF00324">
    <property type="entry name" value="AA_permease"/>
    <property type="match status" value="1"/>
</dbReference>
<keyword evidence="6 8" id="KW-1133">Transmembrane helix</keyword>
<feature type="transmembrane region" description="Helical" evidence="8">
    <location>
        <begin position="334"/>
        <end position="355"/>
    </location>
</feature>
<evidence type="ECO:0000313" key="11">
    <source>
        <dbReference type="Proteomes" id="UP000050865"/>
    </source>
</evidence>
<dbReference type="Proteomes" id="UP000050865">
    <property type="component" value="Unassembled WGS sequence"/>
</dbReference>
<dbReference type="PROSITE" id="PS00218">
    <property type="entry name" value="AMINO_ACID_PERMEASE_1"/>
    <property type="match status" value="1"/>
</dbReference>
<feature type="transmembrane region" description="Helical" evidence="8">
    <location>
        <begin position="426"/>
        <end position="445"/>
    </location>
</feature>
<feature type="transmembrane region" description="Helical" evidence="8">
    <location>
        <begin position="241"/>
        <end position="263"/>
    </location>
</feature>
<organism evidence="10 11">
    <name type="scientific">Lacticaseibacillus camelliae DSM 22697 = JCM 13995</name>
    <dbReference type="NCBI Taxonomy" id="1423730"/>
    <lineage>
        <taxon>Bacteria</taxon>
        <taxon>Bacillati</taxon>
        <taxon>Bacillota</taxon>
        <taxon>Bacilli</taxon>
        <taxon>Lactobacillales</taxon>
        <taxon>Lactobacillaceae</taxon>
        <taxon>Lacticaseibacillus</taxon>
    </lineage>
</organism>
<dbReference type="STRING" id="1423730.FC75_GL000615"/>
<evidence type="ECO:0000259" key="9">
    <source>
        <dbReference type="Pfam" id="PF00324"/>
    </source>
</evidence>
<name>A0A0R2FAE2_9LACO</name>
<dbReference type="GO" id="GO:0006865">
    <property type="term" value="P:amino acid transport"/>
    <property type="evidence" value="ECO:0007669"/>
    <property type="project" value="UniProtKB-KW"/>
</dbReference>
<gene>
    <name evidence="10" type="ORF">FC75_GL000615</name>
</gene>
<dbReference type="PATRIC" id="fig|1423730.4.peg.641"/>
<feature type="transmembrane region" description="Helical" evidence="8">
    <location>
        <begin position="20"/>
        <end position="40"/>
    </location>
</feature>
<comment type="subcellular location">
    <subcellularLocation>
        <location evidence="1">Cell membrane</location>
        <topology evidence="1">Multi-pass membrane protein</topology>
    </subcellularLocation>
</comment>
<keyword evidence="11" id="KW-1185">Reference proteome</keyword>
<accession>A0A0R2FAE2</accession>
<keyword evidence="7 8" id="KW-0472">Membrane</keyword>
<feature type="transmembrane region" description="Helical" evidence="8">
    <location>
        <begin position="159"/>
        <end position="179"/>
    </location>
</feature>
<keyword evidence="4 8" id="KW-0812">Transmembrane</keyword>
<dbReference type="InterPro" id="IPR004840">
    <property type="entry name" value="Amino_acid_permease_CS"/>
</dbReference>
<evidence type="ECO:0000313" key="10">
    <source>
        <dbReference type="EMBL" id="KRN25345.1"/>
    </source>
</evidence>
<feature type="transmembrane region" description="Helical" evidence="8">
    <location>
        <begin position="396"/>
        <end position="420"/>
    </location>
</feature>
<proteinExistence type="predicted"/>
<evidence type="ECO:0000256" key="1">
    <source>
        <dbReference type="ARBA" id="ARBA00004651"/>
    </source>
</evidence>
<dbReference type="PIRSF" id="PIRSF006060">
    <property type="entry name" value="AA_transporter"/>
    <property type="match status" value="1"/>
</dbReference>
<feature type="domain" description="Amino acid permease/ SLC12A" evidence="9">
    <location>
        <begin position="17"/>
        <end position="451"/>
    </location>
</feature>